<evidence type="ECO:0000313" key="2">
    <source>
        <dbReference type="EMBL" id="PWE31090.1"/>
    </source>
</evidence>
<organism evidence="2 3">
    <name type="scientific">Pararhodobacter marinus</name>
    <dbReference type="NCBI Taxonomy" id="2184063"/>
    <lineage>
        <taxon>Bacteria</taxon>
        <taxon>Pseudomonadati</taxon>
        <taxon>Pseudomonadota</taxon>
        <taxon>Alphaproteobacteria</taxon>
        <taxon>Rhodobacterales</taxon>
        <taxon>Paracoccaceae</taxon>
        <taxon>Pararhodobacter</taxon>
    </lineage>
</organism>
<feature type="chain" id="PRO_5015781721" evidence="1">
    <location>
        <begin position="21"/>
        <end position="128"/>
    </location>
</feature>
<evidence type="ECO:0000256" key="1">
    <source>
        <dbReference type="SAM" id="SignalP"/>
    </source>
</evidence>
<evidence type="ECO:0000313" key="3">
    <source>
        <dbReference type="Proteomes" id="UP000244940"/>
    </source>
</evidence>
<dbReference type="AlphaFoldDB" id="A0A2U2CGT2"/>
<name>A0A2U2CGT2_9RHOB</name>
<accession>A0A2U2CGT2</accession>
<reference evidence="2 3" key="1">
    <citation type="submission" date="2018-05" db="EMBL/GenBank/DDBJ databases">
        <title>Pararhodobacter marina sp. nov., isolated from deep-sea water of the Indian Ocean.</title>
        <authorList>
            <person name="Lai Q.Sr."/>
            <person name="Liu X."/>
            <person name="Shao Z."/>
        </authorList>
    </citation>
    <scope>NUCLEOTIDE SEQUENCE [LARGE SCALE GENOMIC DNA]</scope>
    <source>
        <strain evidence="2 3">CIC4N-9</strain>
    </source>
</reference>
<dbReference type="Proteomes" id="UP000244940">
    <property type="component" value="Unassembled WGS sequence"/>
</dbReference>
<dbReference type="EMBL" id="QEYD01000002">
    <property type="protein sequence ID" value="PWE31090.1"/>
    <property type="molecule type" value="Genomic_DNA"/>
</dbReference>
<keyword evidence="3" id="KW-1185">Reference proteome</keyword>
<protein>
    <submittedName>
        <fullName evidence="2">Uncharacterized protein</fullName>
    </submittedName>
</protein>
<gene>
    <name evidence="2" type="ORF">C4N9_04915</name>
</gene>
<dbReference type="PROSITE" id="PS51257">
    <property type="entry name" value="PROKAR_LIPOPROTEIN"/>
    <property type="match status" value="1"/>
</dbReference>
<sequence>MTLRPFAACFAIAFASCAGANEELRIVDCSYTTECDLSSAECVSGTDEILSFTMVMETDGDDVWYEGERDLPPMKQTFTEDGVMVVHDARRSTLTSIGANGVSVHSSNLILLASQMRASQWAGTCRTR</sequence>
<feature type="signal peptide" evidence="1">
    <location>
        <begin position="1"/>
        <end position="20"/>
    </location>
</feature>
<dbReference type="OrthoDB" id="7869578at2"/>
<dbReference type="GeneID" id="94364220"/>
<keyword evidence="1" id="KW-0732">Signal</keyword>
<comment type="caution">
    <text evidence="2">The sequence shown here is derived from an EMBL/GenBank/DDBJ whole genome shotgun (WGS) entry which is preliminary data.</text>
</comment>
<proteinExistence type="predicted"/>
<dbReference type="RefSeq" id="WP_109532168.1">
    <property type="nucleotide sequence ID" value="NZ_CAXPUO010000037.1"/>
</dbReference>